<dbReference type="AlphaFoldDB" id="A0A3B6U6B7"/>
<dbReference type="EnsemblPlants" id="TraesCSU02G121300.1">
    <property type="protein sequence ID" value="TraesCSU02G121300.1"/>
    <property type="gene ID" value="TraesCSU02G121300"/>
</dbReference>
<dbReference type="Gramene" id="TraesCLE_scaffold_145528_01G000100.1">
    <property type="protein sequence ID" value="TraesCLE_scaffold_145528_01G000100.1"/>
    <property type="gene ID" value="TraesCLE_scaffold_145528_01G000100"/>
</dbReference>
<proteinExistence type="predicted"/>
<organism evidence="2">
    <name type="scientific">Triticum aestivum</name>
    <name type="common">Wheat</name>
    <dbReference type="NCBI Taxonomy" id="4565"/>
    <lineage>
        <taxon>Eukaryota</taxon>
        <taxon>Viridiplantae</taxon>
        <taxon>Streptophyta</taxon>
        <taxon>Embryophyta</taxon>
        <taxon>Tracheophyta</taxon>
        <taxon>Spermatophyta</taxon>
        <taxon>Magnoliopsida</taxon>
        <taxon>Liliopsida</taxon>
        <taxon>Poales</taxon>
        <taxon>Poaceae</taxon>
        <taxon>BOP clade</taxon>
        <taxon>Pooideae</taxon>
        <taxon>Triticodae</taxon>
        <taxon>Triticeae</taxon>
        <taxon>Triticinae</taxon>
        <taxon>Triticum</taxon>
    </lineage>
</organism>
<feature type="compositionally biased region" description="Low complexity" evidence="1">
    <location>
        <begin position="142"/>
        <end position="152"/>
    </location>
</feature>
<dbReference type="Gramene" id="TraesWEE_scaffold_109041_01G000200.1">
    <property type="protein sequence ID" value="TraesWEE_scaffold_109041_01G000200.1"/>
    <property type="gene ID" value="TraesWEE_scaffold_109041_01G000200"/>
</dbReference>
<name>A0A3B6U6B7_WHEAT</name>
<evidence type="ECO:0000256" key="1">
    <source>
        <dbReference type="SAM" id="MobiDB-lite"/>
    </source>
</evidence>
<dbReference type="Gramene" id="TraesCSU02G121300.1">
    <property type="protein sequence ID" value="TraesCSU02G121300.1"/>
    <property type="gene ID" value="TraesCSU02G121300"/>
</dbReference>
<dbReference type="Proteomes" id="UP000019116">
    <property type="component" value="Chromosome Un"/>
</dbReference>
<dbReference type="PANTHER" id="PTHR34797:SF10">
    <property type="match status" value="1"/>
</dbReference>
<sequence>MADAADGGNDLELVSLTASAYAAAPGPISPPPLLQADPPAAAATFMSQHFNLPAEEAPADLLDGGRQELESTTPAMPPPDGGLGIPCAEKNNNCCETETEALDCDQPGRSSDSVILWVDMERKISPSPSATLDDAGSDRSRSASPPHSHVSAAATDDGIALGSTAACLPAPVAAPPRAPCVAWWKKTFSFLRANARESLTFRFVFVADKLQLRLEFGVDSQKIRFPASKTLGQVKFSMLGGSPVGKIPA</sequence>
<dbReference type="GeneID" id="123172962"/>
<reference evidence="2" key="2">
    <citation type="submission" date="2018-10" db="UniProtKB">
        <authorList>
            <consortium name="EnsemblPlants"/>
        </authorList>
    </citation>
    <scope>IDENTIFICATION</scope>
</reference>
<dbReference type="STRING" id="4565.A0A3B6U6B7"/>
<dbReference type="OMA" id="PENCERE"/>
<dbReference type="Gramene" id="TraesSTA6D03G03652790.1">
    <property type="protein sequence ID" value="TraesSTA6D03G03652790.1"/>
    <property type="gene ID" value="TraesSTA6D03G03652790"/>
</dbReference>
<dbReference type="Gramene" id="TraesPARA_EIv1.0_2210310.2">
    <property type="protein sequence ID" value="TraesPARA_EIv1.0_2210310.2.CDS"/>
    <property type="gene ID" value="TraesPARA_EIv1.0_2210310"/>
</dbReference>
<dbReference type="Gramene" id="TraesCSU03G0110700.1">
    <property type="protein sequence ID" value="TraesCSU03G0110700.1.CDS"/>
    <property type="gene ID" value="TraesCSU03G0110700"/>
</dbReference>
<accession>A0A3B6U6B7</accession>
<feature type="region of interest" description="Disordered" evidence="1">
    <location>
        <begin position="125"/>
        <end position="152"/>
    </location>
</feature>
<evidence type="ECO:0000313" key="3">
    <source>
        <dbReference type="Proteomes" id="UP000019116"/>
    </source>
</evidence>
<protein>
    <submittedName>
        <fullName evidence="2">Uncharacterized protein</fullName>
    </submittedName>
</protein>
<dbReference type="RefSeq" id="XP_044445774.1">
    <property type="nucleotide sequence ID" value="XM_044589839.1"/>
</dbReference>
<dbReference type="Gramene" id="TraesROB_scaffold_085121_01G000100.1">
    <property type="protein sequence ID" value="TraesROB_scaffold_085121_01G000100.1"/>
    <property type="gene ID" value="TraesROB_scaffold_085121_01G000100"/>
</dbReference>
<dbReference type="Gramene" id="TraesMAC6D03G03658790.1">
    <property type="protein sequence ID" value="TraesMAC6D03G03658790.1"/>
    <property type="gene ID" value="TraesMAC6D03G03658790"/>
</dbReference>
<dbReference type="OrthoDB" id="604034at2759"/>
<evidence type="ECO:0000313" key="2">
    <source>
        <dbReference type="EnsemblPlants" id="TraesCSU02G121300.1"/>
    </source>
</evidence>
<keyword evidence="3" id="KW-1185">Reference proteome</keyword>
<dbReference type="InterPro" id="IPR040304">
    <property type="entry name" value="ATG8-IP-1/2"/>
</dbReference>
<gene>
    <name evidence="2" type="primary">LOC123172962</name>
</gene>
<dbReference type="Gramene" id="TraesCAD_scaffold_117284_01G000100.1">
    <property type="protein sequence ID" value="TraesCAD_scaffold_117284_01G000100.1"/>
    <property type="gene ID" value="TraesCAD_scaffold_117284_01G000100"/>
</dbReference>
<reference evidence="2" key="1">
    <citation type="submission" date="2018-08" db="EMBL/GenBank/DDBJ databases">
        <authorList>
            <person name="Rossello M."/>
        </authorList>
    </citation>
    <scope>NUCLEOTIDE SEQUENCE [LARGE SCALE GENOMIC DNA]</scope>
    <source>
        <strain evidence="2">cv. Chinese Spring</strain>
    </source>
</reference>
<dbReference type="KEGG" id="taes:123172962"/>
<dbReference type="PANTHER" id="PTHR34797">
    <property type="entry name" value="ATG8-INTERACTING PROTEIN 2"/>
    <property type="match status" value="1"/>
</dbReference>